<dbReference type="Gene3D" id="3.40.630.10">
    <property type="entry name" value="Zn peptidases"/>
    <property type="match status" value="1"/>
</dbReference>
<comment type="catalytic activity">
    <reaction evidence="17">
        <text>N-(5Z,8Z,11Z,14Z)-eicosatetraenoyl-glycine + H2O = (5Z,8Z,11Z,14Z)-eicosatetraenoate + glycine</text>
        <dbReference type="Rhea" id="RHEA:64108"/>
        <dbReference type="ChEBI" id="CHEBI:15377"/>
        <dbReference type="ChEBI" id="CHEBI:32395"/>
        <dbReference type="ChEBI" id="CHEBI:57305"/>
        <dbReference type="ChEBI" id="CHEBI:59002"/>
    </reaction>
    <physiologicalReaction direction="left-to-right" evidence="17">
        <dbReference type="Rhea" id="RHEA:64109"/>
    </physiologicalReaction>
    <physiologicalReaction direction="right-to-left" evidence="17">
        <dbReference type="Rhea" id="RHEA:64110"/>
    </physiologicalReaction>
</comment>
<dbReference type="EnsemblMetazoa" id="XM_030972120">
    <property type="protein sequence ID" value="XP_030827980"/>
    <property type="gene ID" value="LOC579513"/>
</dbReference>
<evidence type="ECO:0000256" key="9">
    <source>
        <dbReference type="ARBA" id="ARBA00047450"/>
    </source>
</evidence>
<evidence type="ECO:0000256" key="20">
    <source>
        <dbReference type="ARBA" id="ARBA00048729"/>
    </source>
</evidence>
<evidence type="ECO:0000256" key="22">
    <source>
        <dbReference type="ARBA" id="ARBA00048827"/>
    </source>
</evidence>
<dbReference type="GO" id="GO:0006520">
    <property type="term" value="P:amino acid metabolic process"/>
    <property type="evidence" value="ECO:0000318"/>
    <property type="project" value="GO_Central"/>
</dbReference>
<evidence type="ECO:0000256" key="25">
    <source>
        <dbReference type="ARBA" id="ARBA00049100"/>
    </source>
</evidence>
<keyword evidence="29" id="KW-1185">Reference proteome</keyword>
<comment type="function">
    <text evidence="8">Secreted enzyme that regulates the endogenous N-fatty acyl amino acid (NAAs) tissue and circulating levels by functioning as a bidirectional NAA synthase/hydrolase. It condenses free fatty acids and free amino acids to generate NAAs and bidirectionally catalyzes the reverse hydrolysis reaction. Some of these NAAs stimulate oxidative metabolism via mitochondrial uncoupling, increasing energy expenditure in a UPC1-independent manner. Thereby, this secreted protein may indirectly regulate whole body energy expenditure. PM20D1 circulates in tight association with both low- and high-density (LDL and HDL,respectively) lipoprotein particles.</text>
</comment>
<dbReference type="FunCoup" id="A0A7M7MXH6">
    <property type="interactions" value="53"/>
</dbReference>
<dbReference type="GO" id="GO:0004046">
    <property type="term" value="F:aminoacylase activity"/>
    <property type="evidence" value="ECO:0007669"/>
    <property type="project" value="UniProtKB-EC"/>
</dbReference>
<reference evidence="28" key="2">
    <citation type="submission" date="2021-01" db="UniProtKB">
        <authorList>
            <consortium name="EnsemblMetazoa"/>
        </authorList>
    </citation>
    <scope>IDENTIFICATION</scope>
</reference>
<comment type="catalytic activity">
    <reaction evidence="15">
        <text>N-(9Z-octadecenoyl)-L-methionine + H2O = (9Z)-octadecenoate + L-methionine</text>
        <dbReference type="Rhea" id="RHEA:64144"/>
        <dbReference type="ChEBI" id="CHEBI:15377"/>
        <dbReference type="ChEBI" id="CHEBI:30823"/>
        <dbReference type="ChEBI" id="CHEBI:57844"/>
        <dbReference type="ChEBI" id="CHEBI:149732"/>
    </reaction>
    <physiologicalReaction direction="left-to-right" evidence="15">
        <dbReference type="Rhea" id="RHEA:64145"/>
    </physiologicalReaction>
</comment>
<sequence>MGLIVQVCKVLGLVLIGLLTIMLIRTATFPSKQPEVTECKALDTDFIQADKDLIRRFQEAIRIQSISWSRFEIELDEVTKLHLFLEKSFPLIHSSSLVTKEVINGHSLLYTVQGSDPTLMPYMLAAHQDVVPVKDQDWDYPPFEAREVDGYIYGRGTIDDKHALMGIMEALEFRLKLKQIPKRTVYLAFGHDEEVYGKNGAGKIAAELVKRRVMFDFILDEGAIIVNNIFKGLDKPVGLVCVVEKGIVTLNLSVEALPTGHSSMPTPETNIGILTRALSRLEHHRQPILFGHGPEQQMFEHLASEAKFPLRFIITNMWFFRPLFGWVLTKLGPSTNAFARTTTAITMIHGGFKTNVLPPNAWAIVNHRVHPAQTLQQVVDHDHSIINDDRVKIKVEEGLEASFISPYDRDAHGYQVISHSMRQVFPSVLVAPGVMIGNTDTRYYWNLTKNIYRFTPTIAMGTEDLKRFHGVNERISVSNYEKVVNFFYHVMQNADEMAVSLPHGHSQEL</sequence>
<comment type="catalytic activity">
    <reaction evidence="10">
        <text>N-(4Z,7Z,10Z,13Z,16Z,19Z-docosahexaenoyl)-L-phenylalanine + H2O = (4Z,7Z,10Z,13Z,16Z,19Z)-docosahexaenoate + L-phenylalanine</text>
        <dbReference type="Rhea" id="RHEA:64132"/>
        <dbReference type="ChEBI" id="CHEBI:15377"/>
        <dbReference type="ChEBI" id="CHEBI:58095"/>
        <dbReference type="ChEBI" id="CHEBI:77016"/>
        <dbReference type="ChEBI" id="CHEBI:149701"/>
    </reaction>
    <physiologicalReaction direction="left-to-right" evidence="10">
        <dbReference type="Rhea" id="RHEA:64133"/>
    </physiologicalReaction>
</comment>
<dbReference type="SUPFAM" id="SSF55031">
    <property type="entry name" value="Bacterial exopeptidase dimerisation domain"/>
    <property type="match status" value="1"/>
</dbReference>
<evidence type="ECO:0000256" key="13">
    <source>
        <dbReference type="ARBA" id="ARBA00047874"/>
    </source>
</evidence>
<keyword evidence="3" id="KW-0645">Protease</keyword>
<dbReference type="Proteomes" id="UP000007110">
    <property type="component" value="Unassembled WGS sequence"/>
</dbReference>
<dbReference type="FunFam" id="1.10.150.900:FF:000003">
    <property type="entry name" value="N-fatty-acyl-amino acid synthase/hydrolase PM20D1"/>
    <property type="match status" value="1"/>
</dbReference>
<evidence type="ECO:0000313" key="29">
    <source>
        <dbReference type="Proteomes" id="UP000007110"/>
    </source>
</evidence>
<dbReference type="GeneID" id="579513"/>
<reference evidence="29" key="1">
    <citation type="submission" date="2015-02" db="EMBL/GenBank/DDBJ databases">
        <title>Genome sequencing for Strongylocentrotus purpuratus.</title>
        <authorList>
            <person name="Murali S."/>
            <person name="Liu Y."/>
            <person name="Vee V."/>
            <person name="English A."/>
            <person name="Wang M."/>
            <person name="Skinner E."/>
            <person name="Han Y."/>
            <person name="Muzny D.M."/>
            <person name="Worley K.C."/>
            <person name="Gibbs R.A."/>
        </authorList>
    </citation>
    <scope>NUCLEOTIDE SEQUENCE</scope>
</reference>
<dbReference type="InterPro" id="IPR047177">
    <property type="entry name" value="Pept_M20A"/>
</dbReference>
<evidence type="ECO:0000256" key="26">
    <source>
        <dbReference type="ARBA" id="ARBA00049457"/>
    </source>
</evidence>
<comment type="catalytic activity">
    <reaction evidence="26">
        <text>N-(9Z-octadecenoyl)-L-lysine + H2O = L-lysine + (9Z)-octadecenoate</text>
        <dbReference type="Rhea" id="RHEA:64192"/>
        <dbReference type="ChEBI" id="CHEBI:15377"/>
        <dbReference type="ChEBI" id="CHEBI:30823"/>
        <dbReference type="ChEBI" id="CHEBI:32551"/>
        <dbReference type="ChEBI" id="CHEBI:149731"/>
    </reaction>
    <physiologicalReaction direction="left-to-right" evidence="26">
        <dbReference type="Rhea" id="RHEA:64193"/>
    </physiologicalReaction>
</comment>
<comment type="catalytic activity">
    <reaction evidence="13">
        <text>(5Z,8Z,11Z,14Z)-eicosatetraenoate + L-phenylalanine = N-(5Z,8Z,11Z,14Z-eicosatetraenoyl)-L-phenylalanine + H2O</text>
        <dbReference type="Rhea" id="RHEA:51312"/>
        <dbReference type="ChEBI" id="CHEBI:15377"/>
        <dbReference type="ChEBI" id="CHEBI:32395"/>
        <dbReference type="ChEBI" id="CHEBI:58095"/>
        <dbReference type="ChEBI" id="CHEBI:134022"/>
    </reaction>
    <physiologicalReaction direction="left-to-right" evidence="13">
        <dbReference type="Rhea" id="RHEA:51313"/>
    </physiologicalReaction>
    <physiologicalReaction direction="right-to-left" evidence="13">
        <dbReference type="Rhea" id="RHEA:51314"/>
    </physiologicalReaction>
</comment>
<keyword evidence="6" id="KW-0862">Zinc</keyword>
<dbReference type="Pfam" id="PF01546">
    <property type="entry name" value="Peptidase_M20"/>
    <property type="match status" value="1"/>
</dbReference>
<comment type="catalytic activity">
    <reaction evidence="11">
        <text>N-octadecanoyl-L-phenylalanine + H2O = octadecanoate + L-phenylalanine</text>
        <dbReference type="Rhea" id="RHEA:64128"/>
        <dbReference type="ChEBI" id="CHEBI:15377"/>
        <dbReference type="ChEBI" id="CHEBI:25629"/>
        <dbReference type="ChEBI" id="CHEBI:58095"/>
        <dbReference type="ChEBI" id="CHEBI:149700"/>
    </reaction>
    <physiologicalReaction direction="left-to-right" evidence="11">
        <dbReference type="Rhea" id="RHEA:64129"/>
    </physiologicalReaction>
</comment>
<dbReference type="GO" id="GO:0006629">
    <property type="term" value="P:lipid metabolic process"/>
    <property type="evidence" value="ECO:0000318"/>
    <property type="project" value="GO_Central"/>
</dbReference>
<comment type="similarity">
    <text evidence="2">Belongs to the peptidase M20A family.</text>
</comment>
<dbReference type="CTD" id="148811"/>
<dbReference type="GO" id="GO:0005576">
    <property type="term" value="C:extracellular region"/>
    <property type="evidence" value="ECO:0007669"/>
    <property type="project" value="UniProtKB-ARBA"/>
</dbReference>
<evidence type="ECO:0000256" key="23">
    <source>
        <dbReference type="ARBA" id="ARBA00048840"/>
    </source>
</evidence>
<comment type="pathway">
    <text evidence="7">Amino-acid metabolism.</text>
</comment>
<dbReference type="CDD" id="cd05674">
    <property type="entry name" value="M20_yscS"/>
    <property type="match status" value="1"/>
</dbReference>
<evidence type="ECO:0000256" key="17">
    <source>
        <dbReference type="ARBA" id="ARBA00048402"/>
    </source>
</evidence>
<comment type="catalytic activity">
    <reaction evidence="14">
        <text>N-hexadecanoyl-L-phenylalanine + H2O = hexadecanoate + L-phenylalanine</text>
        <dbReference type="Rhea" id="RHEA:64124"/>
        <dbReference type="ChEBI" id="CHEBI:7896"/>
        <dbReference type="ChEBI" id="CHEBI:15377"/>
        <dbReference type="ChEBI" id="CHEBI:58095"/>
        <dbReference type="ChEBI" id="CHEBI:149699"/>
    </reaction>
    <physiologicalReaction direction="left-to-right" evidence="14">
        <dbReference type="Rhea" id="RHEA:64125"/>
    </physiologicalReaction>
</comment>
<comment type="catalytic activity">
    <reaction evidence="21">
        <text>N-(9Z-octadecenoyl)-L-tryptophan + H2O = L-tryptophan + (9Z)-octadecenoate</text>
        <dbReference type="Rhea" id="RHEA:64176"/>
        <dbReference type="ChEBI" id="CHEBI:15377"/>
        <dbReference type="ChEBI" id="CHEBI:30823"/>
        <dbReference type="ChEBI" id="CHEBI:57912"/>
        <dbReference type="ChEBI" id="CHEBI:149733"/>
    </reaction>
    <physiologicalReaction direction="left-to-right" evidence="21">
        <dbReference type="Rhea" id="RHEA:64177"/>
    </physiologicalReaction>
</comment>
<dbReference type="OrthoDB" id="3064516at2759"/>
<evidence type="ECO:0000256" key="21">
    <source>
        <dbReference type="ARBA" id="ARBA00048822"/>
    </source>
</evidence>
<comment type="catalytic activity">
    <reaction evidence="9">
        <text>(9Z)-octadecenoate + glycine = N-(9Z-octadecenoyl)glycine + H2O</text>
        <dbReference type="Rhea" id="RHEA:51316"/>
        <dbReference type="ChEBI" id="CHEBI:15377"/>
        <dbReference type="ChEBI" id="CHEBI:30823"/>
        <dbReference type="ChEBI" id="CHEBI:57305"/>
        <dbReference type="ChEBI" id="CHEBI:133992"/>
    </reaction>
    <physiologicalReaction direction="right-to-left" evidence="9">
        <dbReference type="Rhea" id="RHEA:51318"/>
    </physiologicalReaction>
</comment>
<dbReference type="Gene3D" id="1.10.150.900">
    <property type="match status" value="1"/>
</dbReference>
<comment type="pathway">
    <text evidence="1">Lipid metabolism; fatty acid metabolism.</text>
</comment>
<dbReference type="GO" id="GO:1990845">
    <property type="term" value="P:adaptive thermogenesis"/>
    <property type="evidence" value="ECO:0007669"/>
    <property type="project" value="UniProtKB-ARBA"/>
</dbReference>
<dbReference type="InterPro" id="IPR002933">
    <property type="entry name" value="Peptidase_M20"/>
</dbReference>
<comment type="catalytic activity">
    <reaction evidence="19">
        <text>N-(9Z-octadecenoyl)-L-serine + H2O = L-serine + (9Z)-octadecenoate</text>
        <dbReference type="Rhea" id="RHEA:51352"/>
        <dbReference type="ChEBI" id="CHEBI:15377"/>
        <dbReference type="ChEBI" id="CHEBI:30823"/>
        <dbReference type="ChEBI" id="CHEBI:33384"/>
        <dbReference type="ChEBI" id="CHEBI:134031"/>
    </reaction>
    <physiologicalReaction direction="left-to-right" evidence="19">
        <dbReference type="Rhea" id="RHEA:51353"/>
    </physiologicalReaction>
</comment>
<dbReference type="OMA" id="ICPLAPK"/>
<evidence type="ECO:0000256" key="1">
    <source>
        <dbReference type="ARBA" id="ARBA00004872"/>
    </source>
</evidence>
<dbReference type="Pfam" id="PF07687">
    <property type="entry name" value="M20_dimer"/>
    <property type="match status" value="1"/>
</dbReference>
<evidence type="ECO:0000256" key="18">
    <source>
        <dbReference type="ARBA" id="ARBA00048579"/>
    </source>
</evidence>
<accession>A0A7M7MXH6</accession>
<evidence type="ECO:0000256" key="5">
    <source>
        <dbReference type="ARBA" id="ARBA00022801"/>
    </source>
</evidence>
<evidence type="ECO:0000256" key="2">
    <source>
        <dbReference type="ARBA" id="ARBA00006247"/>
    </source>
</evidence>
<comment type="catalytic activity">
    <reaction evidence="24">
        <text>L-phenylalanine + (9Z)-octadecenoate = N-(9Z-octadecenoyl)-L-phenylalanine + H2O</text>
        <dbReference type="Rhea" id="RHEA:51300"/>
        <dbReference type="ChEBI" id="CHEBI:15377"/>
        <dbReference type="ChEBI" id="CHEBI:30823"/>
        <dbReference type="ChEBI" id="CHEBI:58095"/>
        <dbReference type="ChEBI" id="CHEBI:134020"/>
    </reaction>
    <physiologicalReaction direction="left-to-right" evidence="24">
        <dbReference type="Rhea" id="RHEA:51301"/>
    </physiologicalReaction>
    <physiologicalReaction direction="right-to-left" evidence="24">
        <dbReference type="Rhea" id="RHEA:51302"/>
    </physiologicalReaction>
</comment>
<dbReference type="InterPro" id="IPR036264">
    <property type="entry name" value="Bact_exopeptidase_dim_dom"/>
</dbReference>
<evidence type="ECO:0000256" key="3">
    <source>
        <dbReference type="ARBA" id="ARBA00022670"/>
    </source>
</evidence>
<evidence type="ECO:0000256" key="7">
    <source>
        <dbReference type="ARBA" id="ARBA00034698"/>
    </source>
</evidence>
<evidence type="ECO:0000256" key="24">
    <source>
        <dbReference type="ARBA" id="ARBA00048879"/>
    </source>
</evidence>
<comment type="catalytic activity">
    <reaction evidence="18">
        <text>an N-acyl-L-amino acid + H2O = an L-alpha-amino acid + a carboxylate</text>
        <dbReference type="Rhea" id="RHEA:15565"/>
        <dbReference type="ChEBI" id="CHEBI:15377"/>
        <dbReference type="ChEBI" id="CHEBI:29067"/>
        <dbReference type="ChEBI" id="CHEBI:59869"/>
        <dbReference type="ChEBI" id="CHEBI:59874"/>
        <dbReference type="EC" id="3.5.1.14"/>
    </reaction>
    <physiologicalReaction direction="left-to-right" evidence="18">
        <dbReference type="Rhea" id="RHEA:15566"/>
    </physiologicalReaction>
    <physiologicalReaction direction="right-to-left" evidence="18">
        <dbReference type="Rhea" id="RHEA:15567"/>
    </physiologicalReaction>
</comment>
<dbReference type="InParanoid" id="A0A7M7MXH6"/>
<dbReference type="KEGG" id="spu:579513"/>
<evidence type="ECO:0000256" key="6">
    <source>
        <dbReference type="ARBA" id="ARBA00022833"/>
    </source>
</evidence>
<dbReference type="GO" id="GO:0046872">
    <property type="term" value="F:metal ion binding"/>
    <property type="evidence" value="ECO:0007669"/>
    <property type="project" value="UniProtKB-KW"/>
</dbReference>
<dbReference type="PANTHER" id="PTHR45962">
    <property type="entry name" value="N-FATTY-ACYL-AMINO ACID SYNTHASE/HYDROLASE PM20D1"/>
    <property type="match status" value="1"/>
</dbReference>
<comment type="catalytic activity">
    <reaction evidence="23">
        <text>an N-acyl-aromatic L-alpha-amino acid + H2O = an aromatic L-alpha-amino acid + a carboxylate</text>
        <dbReference type="Rhea" id="RHEA:54184"/>
        <dbReference type="ChEBI" id="CHEBI:15377"/>
        <dbReference type="ChEBI" id="CHEBI:29067"/>
        <dbReference type="ChEBI" id="CHEBI:84824"/>
        <dbReference type="ChEBI" id="CHEBI:138093"/>
        <dbReference type="EC" id="3.5.1.114"/>
    </reaction>
    <physiologicalReaction direction="left-to-right" evidence="23">
        <dbReference type="Rhea" id="RHEA:54185"/>
    </physiologicalReaction>
    <physiologicalReaction direction="right-to-left" evidence="23">
        <dbReference type="Rhea" id="RHEA:54186"/>
    </physiologicalReaction>
</comment>
<dbReference type="GO" id="GO:0043605">
    <property type="term" value="P:amide catabolic process"/>
    <property type="evidence" value="ECO:0000318"/>
    <property type="project" value="GO_Central"/>
</dbReference>
<evidence type="ECO:0000256" key="8">
    <source>
        <dbReference type="ARBA" id="ARBA00046147"/>
    </source>
</evidence>
<dbReference type="AlphaFoldDB" id="A0A7M7MXH6"/>
<comment type="catalytic activity">
    <reaction evidence="16">
        <text>N-(9Z-octadecenoyl)-L-asparagine + H2O = L-asparagine + (9Z)-octadecenoate</text>
        <dbReference type="Rhea" id="RHEA:64136"/>
        <dbReference type="ChEBI" id="CHEBI:15377"/>
        <dbReference type="ChEBI" id="CHEBI:30823"/>
        <dbReference type="ChEBI" id="CHEBI:58048"/>
        <dbReference type="ChEBI" id="CHEBI:149730"/>
    </reaction>
    <physiologicalReaction direction="left-to-right" evidence="16">
        <dbReference type="Rhea" id="RHEA:64137"/>
    </physiologicalReaction>
</comment>
<evidence type="ECO:0000259" key="27">
    <source>
        <dbReference type="Pfam" id="PF07687"/>
    </source>
</evidence>
<evidence type="ECO:0000256" key="16">
    <source>
        <dbReference type="ARBA" id="ARBA00048380"/>
    </source>
</evidence>
<protein>
    <recommendedName>
        <fullName evidence="27">Peptidase M20 dimerisation domain-containing protein</fullName>
    </recommendedName>
</protein>
<organism evidence="28 29">
    <name type="scientific">Strongylocentrotus purpuratus</name>
    <name type="common">Purple sea urchin</name>
    <dbReference type="NCBI Taxonomy" id="7668"/>
    <lineage>
        <taxon>Eukaryota</taxon>
        <taxon>Metazoa</taxon>
        <taxon>Echinodermata</taxon>
        <taxon>Eleutherozoa</taxon>
        <taxon>Echinozoa</taxon>
        <taxon>Echinoidea</taxon>
        <taxon>Euechinoidea</taxon>
        <taxon>Echinacea</taxon>
        <taxon>Camarodonta</taxon>
        <taxon>Echinidea</taxon>
        <taxon>Strongylocentrotidae</taxon>
        <taxon>Strongylocentrotus</taxon>
    </lineage>
</organism>
<dbReference type="GO" id="GO:0008233">
    <property type="term" value="F:peptidase activity"/>
    <property type="evidence" value="ECO:0007669"/>
    <property type="project" value="UniProtKB-KW"/>
</dbReference>
<evidence type="ECO:0000256" key="10">
    <source>
        <dbReference type="ARBA" id="ARBA00047567"/>
    </source>
</evidence>
<comment type="catalytic activity">
    <reaction evidence="22">
        <text>N-(9Z-octadecenoyl)-L-leucine + H2O = L-leucine + (9Z)-octadecenoate</text>
        <dbReference type="Rhea" id="RHEA:51360"/>
        <dbReference type="ChEBI" id="CHEBI:15377"/>
        <dbReference type="ChEBI" id="CHEBI:30823"/>
        <dbReference type="ChEBI" id="CHEBI:57427"/>
        <dbReference type="ChEBI" id="CHEBI:134035"/>
    </reaction>
    <physiologicalReaction direction="left-to-right" evidence="22">
        <dbReference type="Rhea" id="RHEA:51361"/>
    </physiologicalReaction>
    <physiologicalReaction direction="right-to-left" evidence="22">
        <dbReference type="Rhea" id="RHEA:51362"/>
    </physiologicalReaction>
</comment>
<evidence type="ECO:0000256" key="12">
    <source>
        <dbReference type="ARBA" id="ARBA00047866"/>
    </source>
</evidence>
<name>A0A7M7MXH6_STRPU</name>
<dbReference type="FunFam" id="3.40.630.10:FF:000027">
    <property type="entry name" value="N-fatty-acyl-amino acid synthase/hydrolase PM20D1"/>
    <property type="match status" value="1"/>
</dbReference>
<dbReference type="RefSeq" id="XP_030827980.1">
    <property type="nucleotide sequence ID" value="XM_030972120.1"/>
</dbReference>
<dbReference type="GO" id="GO:0006508">
    <property type="term" value="P:proteolysis"/>
    <property type="evidence" value="ECO:0007669"/>
    <property type="project" value="UniProtKB-KW"/>
</dbReference>
<evidence type="ECO:0000256" key="4">
    <source>
        <dbReference type="ARBA" id="ARBA00022723"/>
    </source>
</evidence>
<keyword evidence="4" id="KW-0479">Metal-binding</keyword>
<evidence type="ECO:0000313" key="28">
    <source>
        <dbReference type="EnsemblMetazoa" id="XP_030827980"/>
    </source>
</evidence>
<dbReference type="Gene3D" id="3.30.70.360">
    <property type="match status" value="1"/>
</dbReference>
<comment type="catalytic activity">
    <reaction evidence="25">
        <text>N-(5Z,8Z,11Z,14Z-eicosatetraenoyl)-L-serine + H2O = (5Z,8Z,11Z,14Z)-eicosatetraenoate + L-serine</text>
        <dbReference type="Rhea" id="RHEA:64116"/>
        <dbReference type="ChEBI" id="CHEBI:15377"/>
        <dbReference type="ChEBI" id="CHEBI:32395"/>
        <dbReference type="ChEBI" id="CHEBI:33384"/>
        <dbReference type="ChEBI" id="CHEBI:149697"/>
    </reaction>
    <physiologicalReaction direction="left-to-right" evidence="25">
        <dbReference type="Rhea" id="RHEA:64117"/>
    </physiologicalReaction>
    <physiologicalReaction direction="right-to-left" evidence="25">
        <dbReference type="Rhea" id="RHEA:64118"/>
    </physiologicalReaction>
</comment>
<proteinExistence type="inferred from homology"/>
<evidence type="ECO:0000256" key="19">
    <source>
        <dbReference type="ARBA" id="ARBA00048597"/>
    </source>
</evidence>
<dbReference type="InterPro" id="IPR011650">
    <property type="entry name" value="Peptidase_M20_dimer"/>
</dbReference>
<evidence type="ECO:0000256" key="11">
    <source>
        <dbReference type="ARBA" id="ARBA00047723"/>
    </source>
</evidence>
<comment type="catalytic activity">
    <reaction evidence="12">
        <text>N-(9Z-octadecenoyl)-L-tyrosine + H2O = L-tyrosine + (9Z)-octadecenoate</text>
        <dbReference type="Rhea" id="RHEA:64184"/>
        <dbReference type="ChEBI" id="CHEBI:15377"/>
        <dbReference type="ChEBI" id="CHEBI:30823"/>
        <dbReference type="ChEBI" id="CHEBI:58315"/>
        <dbReference type="ChEBI" id="CHEBI:149734"/>
    </reaction>
    <physiologicalReaction direction="left-to-right" evidence="12">
        <dbReference type="Rhea" id="RHEA:64185"/>
    </physiologicalReaction>
</comment>
<keyword evidence="5" id="KW-0378">Hydrolase</keyword>
<dbReference type="SUPFAM" id="SSF53187">
    <property type="entry name" value="Zn-dependent exopeptidases"/>
    <property type="match status" value="1"/>
</dbReference>
<evidence type="ECO:0000256" key="14">
    <source>
        <dbReference type="ARBA" id="ARBA00047879"/>
    </source>
</evidence>
<dbReference type="GO" id="GO:0016811">
    <property type="term" value="F:hydrolase activity, acting on carbon-nitrogen (but not peptide) bonds, in linear amides"/>
    <property type="evidence" value="ECO:0000318"/>
    <property type="project" value="GO_Central"/>
</dbReference>
<feature type="domain" description="Peptidase M20 dimerisation" evidence="27">
    <location>
        <begin position="245"/>
        <end position="387"/>
    </location>
</feature>
<dbReference type="PANTHER" id="PTHR45962:SF1">
    <property type="entry name" value="N-FATTY-ACYL-AMINO ACID SYNTHASE_HYDROLASE PM20D1"/>
    <property type="match status" value="1"/>
</dbReference>
<dbReference type="GO" id="GO:0043604">
    <property type="term" value="P:amide biosynthetic process"/>
    <property type="evidence" value="ECO:0000318"/>
    <property type="project" value="GO_Central"/>
</dbReference>
<comment type="catalytic activity">
    <reaction evidence="20">
        <text>N-(9Z-octadecenoyl)-L-glutamine + H2O = L-glutamine + (9Z)-octadecenoate</text>
        <dbReference type="Rhea" id="RHEA:51356"/>
        <dbReference type="ChEBI" id="CHEBI:15377"/>
        <dbReference type="ChEBI" id="CHEBI:30823"/>
        <dbReference type="ChEBI" id="CHEBI:58359"/>
        <dbReference type="ChEBI" id="CHEBI:134033"/>
    </reaction>
    <physiologicalReaction direction="left-to-right" evidence="20">
        <dbReference type="Rhea" id="RHEA:51357"/>
    </physiologicalReaction>
</comment>
<evidence type="ECO:0000256" key="15">
    <source>
        <dbReference type="ARBA" id="ARBA00048145"/>
    </source>
</evidence>